<accession>A0A4V1RVW2</accession>
<dbReference type="Pfam" id="PF19452">
    <property type="entry name" value="DUF5990"/>
    <property type="match status" value="1"/>
</dbReference>
<comment type="caution">
    <text evidence="1">The sequence shown here is derived from an EMBL/GenBank/DDBJ whole genome shotgun (WGS) entry which is preliminary data.</text>
</comment>
<keyword evidence="2" id="KW-1185">Reference proteome</keyword>
<dbReference type="RefSeq" id="WP_077921439.1">
    <property type="nucleotide sequence ID" value="NZ_SBLB01000006.1"/>
</dbReference>
<name>A0A4V1RVW2_9BACT</name>
<evidence type="ECO:0000313" key="2">
    <source>
        <dbReference type="Proteomes" id="UP000290407"/>
    </source>
</evidence>
<proteinExistence type="predicted"/>
<evidence type="ECO:0000313" key="1">
    <source>
        <dbReference type="EMBL" id="RYC68158.1"/>
    </source>
</evidence>
<sequence length="150" mass="16029">MVNEINLIILLQNPVDGLVYGLQKGKGVQNEIVQVQMGKGQDLTFRFVVHLKQPNESGLSFTGPFVQGPPGNRFVYITIGGYAGQAGTTSNGRLKVPLPEGDFEDALARGSAYGWSCKVPGSTKDGKPVFATVKPFGGWVMEKLSDQAGT</sequence>
<dbReference type="Proteomes" id="UP000290407">
    <property type="component" value="Unassembled WGS sequence"/>
</dbReference>
<dbReference type="InterPro" id="IPR046032">
    <property type="entry name" value="DUF5990"/>
</dbReference>
<organism evidence="1 2">
    <name type="scientific">Spirosoma sordidisoli</name>
    <dbReference type="NCBI Taxonomy" id="2502893"/>
    <lineage>
        <taxon>Bacteria</taxon>
        <taxon>Pseudomonadati</taxon>
        <taxon>Bacteroidota</taxon>
        <taxon>Cytophagia</taxon>
        <taxon>Cytophagales</taxon>
        <taxon>Cytophagaceae</taxon>
        <taxon>Spirosoma</taxon>
    </lineage>
</organism>
<dbReference type="AlphaFoldDB" id="A0A4V1RVW2"/>
<gene>
    <name evidence="1" type="ORF">EQG79_22170</name>
</gene>
<reference evidence="1 2" key="1">
    <citation type="submission" date="2019-01" db="EMBL/GenBank/DDBJ databases">
        <title>Spirosoma flava sp. nov., a propanil-degrading bacterium isolated from herbicide-contaminated soil.</title>
        <authorList>
            <person name="Zhang L."/>
            <person name="Jiang J.-D."/>
        </authorList>
    </citation>
    <scope>NUCLEOTIDE SEQUENCE [LARGE SCALE GENOMIC DNA]</scope>
    <source>
        <strain evidence="1 2">TY50</strain>
    </source>
</reference>
<dbReference type="EMBL" id="SBLB01000006">
    <property type="protein sequence ID" value="RYC68158.1"/>
    <property type="molecule type" value="Genomic_DNA"/>
</dbReference>
<protein>
    <submittedName>
        <fullName evidence="1">Uncharacterized protein</fullName>
    </submittedName>
</protein>